<dbReference type="InterPro" id="IPR010898">
    <property type="entry name" value="Hpre_diP_synth_I"/>
</dbReference>
<keyword evidence="1" id="KW-0472">Membrane</keyword>
<comment type="caution">
    <text evidence="2">The sequence shown here is derived from an EMBL/GenBank/DDBJ whole genome shotgun (WGS) entry which is preliminary data.</text>
</comment>
<keyword evidence="1" id="KW-0812">Transmembrane</keyword>
<dbReference type="Gene3D" id="1.10.1760.20">
    <property type="match status" value="1"/>
</dbReference>
<protein>
    <submittedName>
        <fullName evidence="2">Gx transporter family protein</fullName>
    </submittedName>
</protein>
<dbReference type="EMBL" id="DXCX01000031">
    <property type="protein sequence ID" value="HIY72924.1"/>
    <property type="molecule type" value="Genomic_DNA"/>
</dbReference>
<accession>A0A9D1Z2R5</accession>
<feature type="transmembrane region" description="Helical" evidence="1">
    <location>
        <begin position="80"/>
        <end position="99"/>
    </location>
</feature>
<name>A0A9D1Z2R5_9FIRM</name>
<dbReference type="Proteomes" id="UP000886824">
    <property type="component" value="Unassembled WGS sequence"/>
</dbReference>
<gene>
    <name evidence="2" type="ORF">H9826_02950</name>
</gene>
<dbReference type="PIRSF" id="PIRSF027391">
    <property type="entry name" value="Hpre_diP_synt_I"/>
    <property type="match status" value="1"/>
</dbReference>
<dbReference type="InterPro" id="IPR014535">
    <property type="entry name" value="Hpre_diP_synt_I"/>
</dbReference>
<sequence>MTSSVRALTRCAVLTALALAISVCEGLVPLSVLLPLPGLRLGLANLVTVFALCRLSPKEALGILVARCLLGANLGGNLSALAFSLTGGVLAFAVMWLLLRLPGLSLFGVCVAGAAAHNTGQILAAMAVLASPAIAVYLAPLLVASLFTGAVTGGASILLLRRVPWGSERGM</sequence>
<proteinExistence type="predicted"/>
<evidence type="ECO:0000256" key="1">
    <source>
        <dbReference type="SAM" id="Phobius"/>
    </source>
</evidence>
<dbReference type="Pfam" id="PF07456">
    <property type="entry name" value="Hpre_diP_synt_I"/>
    <property type="match status" value="1"/>
</dbReference>
<feature type="transmembrane region" description="Helical" evidence="1">
    <location>
        <begin position="134"/>
        <end position="160"/>
    </location>
</feature>
<reference evidence="2" key="1">
    <citation type="journal article" date="2021" name="PeerJ">
        <title>Extensive microbial diversity within the chicken gut microbiome revealed by metagenomics and culture.</title>
        <authorList>
            <person name="Gilroy R."/>
            <person name="Ravi A."/>
            <person name="Getino M."/>
            <person name="Pursley I."/>
            <person name="Horton D.L."/>
            <person name="Alikhan N.F."/>
            <person name="Baker D."/>
            <person name="Gharbi K."/>
            <person name="Hall N."/>
            <person name="Watson M."/>
            <person name="Adriaenssens E.M."/>
            <person name="Foster-Nyarko E."/>
            <person name="Jarju S."/>
            <person name="Secka A."/>
            <person name="Antonio M."/>
            <person name="Oren A."/>
            <person name="Chaudhuri R.R."/>
            <person name="La Ragione R."/>
            <person name="Hildebrand F."/>
            <person name="Pallen M.J."/>
        </authorList>
    </citation>
    <scope>NUCLEOTIDE SEQUENCE</scope>
    <source>
        <strain evidence="2">CHK33-7979</strain>
    </source>
</reference>
<evidence type="ECO:0000313" key="2">
    <source>
        <dbReference type="EMBL" id="HIY72924.1"/>
    </source>
</evidence>
<organism evidence="2 3">
    <name type="scientific">Candidatus Intestinimonas merdavium</name>
    <dbReference type="NCBI Taxonomy" id="2838622"/>
    <lineage>
        <taxon>Bacteria</taxon>
        <taxon>Bacillati</taxon>
        <taxon>Bacillota</taxon>
        <taxon>Clostridia</taxon>
        <taxon>Eubacteriales</taxon>
        <taxon>Intestinimonas</taxon>
    </lineage>
</organism>
<evidence type="ECO:0000313" key="3">
    <source>
        <dbReference type="Proteomes" id="UP000886824"/>
    </source>
</evidence>
<reference evidence="2" key="2">
    <citation type="submission" date="2021-04" db="EMBL/GenBank/DDBJ databases">
        <authorList>
            <person name="Gilroy R."/>
        </authorList>
    </citation>
    <scope>NUCLEOTIDE SEQUENCE</scope>
    <source>
        <strain evidence="2">CHK33-7979</strain>
    </source>
</reference>
<keyword evidence="1" id="KW-1133">Transmembrane helix</keyword>
<dbReference type="AlphaFoldDB" id="A0A9D1Z2R5"/>
<feature type="transmembrane region" description="Helical" evidence="1">
    <location>
        <begin position="106"/>
        <end position="128"/>
    </location>
</feature>